<protein>
    <submittedName>
        <fullName evidence="1">Uncharacterized protein</fullName>
    </submittedName>
</protein>
<organism evidence="1">
    <name type="scientific">Anguilla anguilla</name>
    <name type="common">European freshwater eel</name>
    <name type="synonym">Muraena anguilla</name>
    <dbReference type="NCBI Taxonomy" id="7936"/>
    <lineage>
        <taxon>Eukaryota</taxon>
        <taxon>Metazoa</taxon>
        <taxon>Chordata</taxon>
        <taxon>Craniata</taxon>
        <taxon>Vertebrata</taxon>
        <taxon>Euteleostomi</taxon>
        <taxon>Actinopterygii</taxon>
        <taxon>Neopterygii</taxon>
        <taxon>Teleostei</taxon>
        <taxon>Anguilliformes</taxon>
        <taxon>Anguillidae</taxon>
        <taxon>Anguilla</taxon>
    </lineage>
</organism>
<dbReference type="EMBL" id="GBXM01030958">
    <property type="protein sequence ID" value="JAH77619.1"/>
    <property type="molecule type" value="Transcribed_RNA"/>
</dbReference>
<reference evidence="1" key="2">
    <citation type="journal article" date="2015" name="Fish Shellfish Immunol.">
        <title>Early steps in the European eel (Anguilla anguilla)-Vibrio vulnificus interaction in the gills: Role of the RtxA13 toxin.</title>
        <authorList>
            <person name="Callol A."/>
            <person name="Pajuelo D."/>
            <person name="Ebbesson L."/>
            <person name="Teles M."/>
            <person name="MacKenzie S."/>
            <person name="Amaro C."/>
        </authorList>
    </citation>
    <scope>NUCLEOTIDE SEQUENCE</scope>
</reference>
<reference evidence="1" key="1">
    <citation type="submission" date="2014-11" db="EMBL/GenBank/DDBJ databases">
        <authorList>
            <person name="Amaro Gonzalez C."/>
        </authorList>
    </citation>
    <scope>NUCLEOTIDE SEQUENCE</scope>
</reference>
<proteinExistence type="predicted"/>
<evidence type="ECO:0000313" key="1">
    <source>
        <dbReference type="EMBL" id="JAH77619.1"/>
    </source>
</evidence>
<accession>A0A0E9VHK8</accession>
<name>A0A0E9VHK8_ANGAN</name>
<dbReference type="AlphaFoldDB" id="A0A0E9VHK8"/>
<sequence length="31" mass="3764">MYCKMLTWLCAERHNNHINHHSSRPERLTAN</sequence>